<name>A0A1G6PX70_9PSEU</name>
<dbReference type="OrthoDB" id="9809635at2"/>
<dbReference type="SUPFAM" id="SSF56601">
    <property type="entry name" value="beta-lactamase/transpeptidase-like"/>
    <property type="match status" value="1"/>
</dbReference>
<protein>
    <submittedName>
        <fullName evidence="1">CubicO group peptidase, beta-lactamase class C family</fullName>
    </submittedName>
</protein>
<dbReference type="InterPro" id="IPR012338">
    <property type="entry name" value="Beta-lactam/transpept-like"/>
</dbReference>
<dbReference type="EMBL" id="FMZE01000004">
    <property type="protein sequence ID" value="SDC84723.1"/>
    <property type="molecule type" value="Genomic_DNA"/>
</dbReference>
<accession>A0A1G6PX70</accession>
<dbReference type="AlphaFoldDB" id="A0A1G6PX70"/>
<dbReference type="Proteomes" id="UP000199494">
    <property type="component" value="Unassembled WGS sequence"/>
</dbReference>
<dbReference type="InterPro" id="IPR050789">
    <property type="entry name" value="Diverse_Enzym_Activities"/>
</dbReference>
<sequence length="557" mass="59341">MASTNPASGRFDQPYTGFAPETTVLAEVTPEEAGLDPAPLRAAGDQLRAWTGSEAVEGHPLFAGAVGTLVHNGMVVDTVTAGSAVRYADGSGTELPANEQVPMRADTIFDMASVTKLFTSIAVLQLVEDGKVDLDAPVAEYLPEFAAQGKGSITVTQLLTHTSGLEPELPLWRDWPDKAARIKAVMDVRPQNRPGTTYTYSDLNLITLGVLVERVSGTGLDEAVSRRITGPLGMTDTGFNPPEAKLDRIAATEYQADPPRGMVRGQVHDENAWSLGGVSGHAGIFSTSGDMAVLGQSLLNGGAYAGKRILREDTVRTMLTNYNTRFPGDDHGLGFELNQLWYMGGLSSPTTAGHTGYTGTSIVLDPQSRSVVVLLTNRVHPSRSWGSINPARQAYATGLARAMAVRPAKGPRAWFSGIGDSRTATLTTPPLAHTGGDLSVDFATFVNSEPTDPLVLEASSDGHRWQPVELRVRGEGAPEGPVTALAGTGHRSWWNVHASVPATGNVTLRWRFTTDGSNTARGNYVDAVRVTADKRVLLDGERQPYAFAGDGFRLLGR</sequence>
<gene>
    <name evidence="1" type="ORF">SAMN05421630_104111</name>
</gene>
<dbReference type="PANTHER" id="PTHR43283">
    <property type="entry name" value="BETA-LACTAMASE-RELATED"/>
    <property type="match status" value="1"/>
</dbReference>
<dbReference type="STRING" id="530584.SAMN05421630_104111"/>
<reference evidence="1 2" key="1">
    <citation type="submission" date="2016-10" db="EMBL/GenBank/DDBJ databases">
        <authorList>
            <person name="de Groot N.N."/>
        </authorList>
    </citation>
    <scope>NUCLEOTIDE SEQUENCE [LARGE SCALE GENOMIC DNA]</scope>
    <source>
        <strain evidence="1 2">CGMCC 4.5506</strain>
    </source>
</reference>
<evidence type="ECO:0000313" key="1">
    <source>
        <dbReference type="EMBL" id="SDC84723.1"/>
    </source>
</evidence>
<dbReference type="PANTHER" id="PTHR43283:SF11">
    <property type="entry name" value="BETA-LACTAMASE-RELATED DOMAIN-CONTAINING PROTEIN"/>
    <property type="match status" value="1"/>
</dbReference>
<proteinExistence type="predicted"/>
<dbReference type="RefSeq" id="WP_091803818.1">
    <property type="nucleotide sequence ID" value="NZ_CP016353.1"/>
</dbReference>
<evidence type="ECO:0000313" key="2">
    <source>
        <dbReference type="Proteomes" id="UP000199494"/>
    </source>
</evidence>
<keyword evidence="2" id="KW-1185">Reference proteome</keyword>
<organism evidence="1 2">
    <name type="scientific">Prauserella marina</name>
    <dbReference type="NCBI Taxonomy" id="530584"/>
    <lineage>
        <taxon>Bacteria</taxon>
        <taxon>Bacillati</taxon>
        <taxon>Actinomycetota</taxon>
        <taxon>Actinomycetes</taxon>
        <taxon>Pseudonocardiales</taxon>
        <taxon>Pseudonocardiaceae</taxon>
        <taxon>Prauserella</taxon>
    </lineage>
</organism>
<dbReference type="InterPro" id="IPR001466">
    <property type="entry name" value="Beta-lactam-related"/>
</dbReference>
<dbReference type="Pfam" id="PF00144">
    <property type="entry name" value="Beta-lactamase"/>
    <property type="match status" value="1"/>
</dbReference>
<dbReference type="Gene3D" id="3.40.710.10">
    <property type="entry name" value="DD-peptidase/beta-lactamase superfamily"/>
    <property type="match status" value="1"/>
</dbReference>
<dbReference type="Pfam" id="PF20773">
    <property type="entry name" value="InhA-like_MAM"/>
    <property type="match status" value="1"/>
</dbReference>